<protein>
    <submittedName>
        <fullName evidence="1">Uncharacterized protein</fullName>
    </submittedName>
</protein>
<dbReference type="AlphaFoldDB" id="A0A1A8XSM5"/>
<organism evidence="1 2">
    <name type="scientific">Candidatus Accumulibacter aalborgensis</name>
    <dbReference type="NCBI Taxonomy" id="1860102"/>
    <lineage>
        <taxon>Bacteria</taxon>
        <taxon>Pseudomonadati</taxon>
        <taxon>Pseudomonadota</taxon>
        <taxon>Betaproteobacteria</taxon>
        <taxon>Candidatus Accumulibacter</taxon>
    </lineage>
</organism>
<keyword evidence="2" id="KW-1185">Reference proteome</keyword>
<name>A0A1A8XSM5_9PROT</name>
<gene>
    <name evidence="1" type="ORF">ACCAA_490001</name>
</gene>
<sequence length="146" mass="15394">MLPQPVTPWMKWRSRFREMDGGLAPLQGNGGCVEGAVKGGRSPAKRTLEGPLNADTLQGLGLVADFRSRPPSPSGGEDFPALGGGVRGGGSAGVCQWHPFLQRSAWGRKPDRAGVEGDCRLSNIGRGPFIKRFLGGSGGWLLIVTL</sequence>
<evidence type="ECO:0000313" key="1">
    <source>
        <dbReference type="EMBL" id="SBT07716.1"/>
    </source>
</evidence>
<dbReference type="EMBL" id="FLQX01000126">
    <property type="protein sequence ID" value="SBT07716.1"/>
    <property type="molecule type" value="Genomic_DNA"/>
</dbReference>
<proteinExistence type="predicted"/>
<dbReference type="Proteomes" id="UP000199169">
    <property type="component" value="Unassembled WGS sequence"/>
</dbReference>
<reference evidence="1 2" key="1">
    <citation type="submission" date="2016-06" db="EMBL/GenBank/DDBJ databases">
        <authorList>
            <person name="Kjaerup R.B."/>
            <person name="Dalgaard T.S."/>
            <person name="Juul-Madsen H.R."/>
        </authorList>
    </citation>
    <scope>NUCLEOTIDE SEQUENCE [LARGE SCALE GENOMIC DNA]</scope>
    <source>
        <strain evidence="1">3</strain>
    </source>
</reference>
<accession>A0A1A8XSM5</accession>
<evidence type="ECO:0000313" key="2">
    <source>
        <dbReference type="Proteomes" id="UP000199169"/>
    </source>
</evidence>